<name>A0ABM9VTF4_9RHOB</name>
<reference evidence="1 2" key="1">
    <citation type="submission" date="2016-01" db="EMBL/GenBank/DDBJ databases">
        <authorList>
            <person name="Varghese N."/>
        </authorList>
    </citation>
    <scope>NUCLEOTIDE SEQUENCE [LARGE SCALE GENOMIC DNA]</scope>
    <source>
        <strain evidence="1 2">HL-91</strain>
    </source>
</reference>
<evidence type="ECO:0000313" key="2">
    <source>
        <dbReference type="Proteomes" id="UP000182045"/>
    </source>
</evidence>
<comment type="caution">
    <text evidence="1">The sequence shown here is derived from an EMBL/GenBank/DDBJ whole genome shotgun (WGS) entry which is preliminary data.</text>
</comment>
<keyword evidence="2" id="KW-1185">Reference proteome</keyword>
<gene>
    <name evidence="1" type="ORF">Ga0058931_1746</name>
</gene>
<proteinExistence type="predicted"/>
<evidence type="ECO:0000313" key="1">
    <source>
        <dbReference type="EMBL" id="CUX81408.1"/>
    </source>
</evidence>
<dbReference type="Proteomes" id="UP000182045">
    <property type="component" value="Unassembled WGS sequence"/>
</dbReference>
<organism evidence="1 2">
    <name type="scientific">Roseibaca calidilacus</name>
    <dbReference type="NCBI Taxonomy" id="1666912"/>
    <lineage>
        <taxon>Bacteria</taxon>
        <taxon>Pseudomonadati</taxon>
        <taxon>Pseudomonadota</taxon>
        <taxon>Alphaproteobacteria</taxon>
        <taxon>Rhodobacterales</taxon>
        <taxon>Paracoccaceae</taxon>
        <taxon>Roseinatronobacter</taxon>
    </lineage>
</organism>
<protein>
    <submittedName>
        <fullName evidence="1">Uncharacterized protein</fullName>
    </submittedName>
</protein>
<accession>A0ABM9VTF4</accession>
<dbReference type="EMBL" id="FBYC01000004">
    <property type="protein sequence ID" value="CUX81408.1"/>
    <property type="molecule type" value="Genomic_DNA"/>
</dbReference>
<sequence length="50" mass="5643">MYVTHPLRHECGHWLIGRFVCIAADQSILSCAYCTVYRDAQARVTRVACG</sequence>